<dbReference type="InterPro" id="IPR050598">
    <property type="entry name" value="AminoAcid_Transporter"/>
</dbReference>
<dbReference type="GeneID" id="83205165"/>
<feature type="transmembrane region" description="Helical" evidence="6">
    <location>
        <begin position="428"/>
        <end position="449"/>
    </location>
</feature>
<keyword evidence="3 6" id="KW-1133">Transmembrane helix</keyword>
<reference evidence="7" key="1">
    <citation type="submission" date="2022-11" db="EMBL/GenBank/DDBJ databases">
        <authorList>
            <person name="Petersen C."/>
        </authorList>
    </citation>
    <scope>NUCLEOTIDE SEQUENCE</scope>
    <source>
        <strain evidence="7">IBT 19713</strain>
    </source>
</reference>
<dbReference type="EMBL" id="JAPQKS010000006">
    <property type="protein sequence ID" value="KAJ5224024.1"/>
    <property type="molecule type" value="Genomic_DNA"/>
</dbReference>
<proteinExistence type="predicted"/>
<sequence length="485" mass="53236">MPPVNEGGVPSHERQPLLEPRSNPTDRQVSSPTRIAPDYNGILPGGDTSKNLSWTSAYILVMSRVIGSGIFATPGSIVKSAGSVGLTLLVWLAGTILAACGLAVSLELGCLLPKSGGDKVYLEHAYPRPKYLASTLIAVHAVVLGFTASNCIVFAKYFTFAFSIEANDFQQKLLAVSLLTVITILHGFFLRPGIWIQNVLGWLKLFIVGIVSVTGAGIVVLRLFESNVEATPVSEPRGIVSWDTLWEGSNWSWSLLSTALFKVFYSYAGLTNVNNVMSEVKNPVRTLKTVCPTALLTSGALYFLANLSYLLVIPLDEIKNGGELVGALLFERVFGQHFGKTLFPLAIAICAGERDGGHICLYVEAYPGQILALGVTVGLLVLRYREPTRFRPFKAWLPAVWLRVVMCIVLLVTPWIPPPNWQGDVDFFYATYAIVGIGVLLFAVFYWYIWTVYLPRRGGYRLEEQEEILKDGTSVTRLLRVNASI</sequence>
<keyword evidence="8" id="KW-1185">Reference proteome</keyword>
<dbReference type="PANTHER" id="PTHR11785:SF532">
    <property type="entry name" value="TRANSPORTER, PUTATIVE (EUROFUNG)-RELATED"/>
    <property type="match status" value="1"/>
</dbReference>
<evidence type="ECO:0000313" key="7">
    <source>
        <dbReference type="EMBL" id="KAJ5224024.1"/>
    </source>
</evidence>
<dbReference type="Gene3D" id="1.20.1740.10">
    <property type="entry name" value="Amino acid/polyamine transporter I"/>
    <property type="match status" value="1"/>
</dbReference>
<evidence type="ECO:0000313" key="8">
    <source>
        <dbReference type="Proteomes" id="UP001150941"/>
    </source>
</evidence>
<name>A0A9W9NQ15_9EURO</name>
<dbReference type="PIRSF" id="PIRSF006060">
    <property type="entry name" value="AA_transporter"/>
    <property type="match status" value="1"/>
</dbReference>
<protein>
    <recommendedName>
        <fullName evidence="9">Amino acid transporter</fullName>
    </recommendedName>
</protein>
<dbReference type="AlphaFoldDB" id="A0A9W9NQ15"/>
<feature type="transmembrane region" description="Helical" evidence="6">
    <location>
        <begin position="169"/>
        <end position="190"/>
    </location>
</feature>
<comment type="subcellular location">
    <subcellularLocation>
        <location evidence="1">Membrane</location>
        <topology evidence="1">Multi-pass membrane protein</topology>
    </subcellularLocation>
</comment>
<evidence type="ECO:0000256" key="4">
    <source>
        <dbReference type="ARBA" id="ARBA00023136"/>
    </source>
</evidence>
<feature type="transmembrane region" description="Helical" evidence="6">
    <location>
        <begin position="131"/>
        <end position="157"/>
    </location>
</feature>
<evidence type="ECO:0000256" key="1">
    <source>
        <dbReference type="ARBA" id="ARBA00004141"/>
    </source>
</evidence>
<keyword evidence="2 6" id="KW-0812">Transmembrane</keyword>
<feature type="region of interest" description="Disordered" evidence="5">
    <location>
        <begin position="1"/>
        <end position="40"/>
    </location>
</feature>
<evidence type="ECO:0000256" key="6">
    <source>
        <dbReference type="SAM" id="Phobius"/>
    </source>
</evidence>
<gene>
    <name evidence="7" type="ORF">N7468_008566</name>
</gene>
<dbReference type="Pfam" id="PF13520">
    <property type="entry name" value="AA_permease_2"/>
    <property type="match status" value="1"/>
</dbReference>
<feature type="transmembrane region" description="Helical" evidence="6">
    <location>
        <begin position="89"/>
        <end position="110"/>
    </location>
</feature>
<feature type="transmembrane region" description="Helical" evidence="6">
    <location>
        <begin position="290"/>
        <end position="312"/>
    </location>
</feature>
<feature type="transmembrane region" description="Helical" evidence="6">
    <location>
        <begin position="366"/>
        <end position="384"/>
    </location>
</feature>
<evidence type="ECO:0000256" key="3">
    <source>
        <dbReference type="ARBA" id="ARBA00022989"/>
    </source>
</evidence>
<comment type="caution">
    <text evidence="7">The sequence shown here is derived from an EMBL/GenBank/DDBJ whole genome shotgun (WGS) entry which is preliminary data.</text>
</comment>
<dbReference type="InterPro" id="IPR002293">
    <property type="entry name" value="AA/rel_permease1"/>
</dbReference>
<feature type="transmembrane region" description="Helical" evidence="6">
    <location>
        <begin position="57"/>
        <end position="77"/>
    </location>
</feature>
<keyword evidence="4 6" id="KW-0472">Membrane</keyword>
<dbReference type="RefSeq" id="XP_058328207.1">
    <property type="nucleotide sequence ID" value="XM_058477862.1"/>
</dbReference>
<dbReference type="GO" id="GO:0015179">
    <property type="term" value="F:L-amino acid transmembrane transporter activity"/>
    <property type="evidence" value="ECO:0007669"/>
    <property type="project" value="TreeGrafter"/>
</dbReference>
<evidence type="ECO:0000256" key="2">
    <source>
        <dbReference type="ARBA" id="ARBA00022692"/>
    </source>
</evidence>
<feature type="transmembrane region" description="Helical" evidence="6">
    <location>
        <begin position="202"/>
        <end position="224"/>
    </location>
</feature>
<feature type="transmembrane region" description="Helical" evidence="6">
    <location>
        <begin position="396"/>
        <end position="416"/>
    </location>
</feature>
<organism evidence="7 8">
    <name type="scientific">Penicillium chermesinum</name>
    <dbReference type="NCBI Taxonomy" id="63820"/>
    <lineage>
        <taxon>Eukaryota</taxon>
        <taxon>Fungi</taxon>
        <taxon>Dikarya</taxon>
        <taxon>Ascomycota</taxon>
        <taxon>Pezizomycotina</taxon>
        <taxon>Eurotiomycetes</taxon>
        <taxon>Eurotiomycetidae</taxon>
        <taxon>Eurotiales</taxon>
        <taxon>Aspergillaceae</taxon>
        <taxon>Penicillium</taxon>
    </lineage>
</organism>
<dbReference type="OrthoDB" id="5982228at2759"/>
<evidence type="ECO:0000256" key="5">
    <source>
        <dbReference type="SAM" id="MobiDB-lite"/>
    </source>
</evidence>
<accession>A0A9W9NQ15</accession>
<dbReference type="Proteomes" id="UP001150941">
    <property type="component" value="Unassembled WGS sequence"/>
</dbReference>
<evidence type="ECO:0008006" key="9">
    <source>
        <dbReference type="Google" id="ProtNLM"/>
    </source>
</evidence>
<dbReference type="PANTHER" id="PTHR11785">
    <property type="entry name" value="AMINO ACID TRANSPORTER"/>
    <property type="match status" value="1"/>
</dbReference>
<reference evidence="7" key="2">
    <citation type="journal article" date="2023" name="IMA Fungus">
        <title>Comparative genomic study of the Penicillium genus elucidates a diverse pangenome and 15 lateral gene transfer events.</title>
        <authorList>
            <person name="Petersen C."/>
            <person name="Sorensen T."/>
            <person name="Nielsen M.R."/>
            <person name="Sondergaard T.E."/>
            <person name="Sorensen J.L."/>
            <person name="Fitzpatrick D.A."/>
            <person name="Frisvad J.C."/>
            <person name="Nielsen K.L."/>
        </authorList>
    </citation>
    <scope>NUCLEOTIDE SEQUENCE</scope>
    <source>
        <strain evidence="7">IBT 19713</strain>
    </source>
</reference>
<dbReference type="GO" id="GO:0016020">
    <property type="term" value="C:membrane"/>
    <property type="evidence" value="ECO:0007669"/>
    <property type="project" value="UniProtKB-SubCell"/>
</dbReference>
<feature type="compositionally biased region" description="Polar residues" evidence="5">
    <location>
        <begin position="22"/>
        <end position="33"/>
    </location>
</feature>